<protein>
    <recommendedName>
        <fullName evidence="4">LPXTG-motif cell wall-anchored protein</fullName>
    </recommendedName>
</protein>
<dbReference type="AlphaFoldDB" id="A0A561F0T0"/>
<keyword evidence="1" id="KW-0732">Signal</keyword>
<dbReference type="EMBL" id="VIVR01000001">
    <property type="protein sequence ID" value="TWE21474.1"/>
    <property type="molecule type" value="Genomic_DNA"/>
</dbReference>
<evidence type="ECO:0000313" key="2">
    <source>
        <dbReference type="EMBL" id="TWE21474.1"/>
    </source>
</evidence>
<name>A0A561F0T0_9ACTN</name>
<evidence type="ECO:0000256" key="1">
    <source>
        <dbReference type="SAM" id="SignalP"/>
    </source>
</evidence>
<evidence type="ECO:0008006" key="4">
    <source>
        <dbReference type="Google" id="ProtNLM"/>
    </source>
</evidence>
<dbReference type="RefSeq" id="WP_246193021.1">
    <property type="nucleotide sequence ID" value="NZ_BAAABR010000025.1"/>
</dbReference>
<feature type="chain" id="PRO_5022165579" description="LPXTG-motif cell wall-anchored protein" evidence="1">
    <location>
        <begin position="39"/>
        <end position="200"/>
    </location>
</feature>
<accession>A0A561F0T0</accession>
<dbReference type="InterPro" id="IPR006311">
    <property type="entry name" value="TAT_signal"/>
</dbReference>
<feature type="signal peptide" evidence="1">
    <location>
        <begin position="1"/>
        <end position="38"/>
    </location>
</feature>
<comment type="caution">
    <text evidence="2">The sequence shown here is derived from an EMBL/GenBank/DDBJ whole genome shotgun (WGS) entry which is preliminary data.</text>
</comment>
<proteinExistence type="predicted"/>
<keyword evidence="3" id="KW-1185">Reference proteome</keyword>
<reference evidence="2 3" key="1">
    <citation type="submission" date="2019-06" db="EMBL/GenBank/DDBJ databases">
        <title>Sequencing the genomes of 1000 actinobacteria strains.</title>
        <authorList>
            <person name="Klenk H.-P."/>
        </authorList>
    </citation>
    <scope>NUCLEOTIDE SEQUENCE [LARGE SCALE GENOMIC DNA]</scope>
    <source>
        <strain evidence="2 3">DSM 41649</strain>
    </source>
</reference>
<sequence length="200" mass="20286">MSPSPRSTAPVRRGTMLACTLGASAAVLAIGLAPAAQAAPGDNGDVKVHDSRTAVDRQQDDPKVCKFYLDAFNFDAGQKVTYTVDQQPPTGTAQVLAGQLTLPEGTGHTPDLSLPDGHYKVTWTFEGEQGSAKHKVFKVECATTSPTPPGGPIGGVGTGGGGSVHGPDTAEIAAGSAVLAVAAGLGIRAVRRRSARNATS</sequence>
<evidence type="ECO:0000313" key="3">
    <source>
        <dbReference type="Proteomes" id="UP000318416"/>
    </source>
</evidence>
<dbReference type="Proteomes" id="UP000318416">
    <property type="component" value="Unassembled WGS sequence"/>
</dbReference>
<dbReference type="PROSITE" id="PS51318">
    <property type="entry name" value="TAT"/>
    <property type="match status" value="1"/>
</dbReference>
<gene>
    <name evidence="2" type="ORF">FB465_6657</name>
</gene>
<organism evidence="2 3">
    <name type="scientific">Kitasatospora atroaurantiaca</name>
    <dbReference type="NCBI Taxonomy" id="285545"/>
    <lineage>
        <taxon>Bacteria</taxon>
        <taxon>Bacillati</taxon>
        <taxon>Actinomycetota</taxon>
        <taxon>Actinomycetes</taxon>
        <taxon>Kitasatosporales</taxon>
        <taxon>Streptomycetaceae</taxon>
        <taxon>Kitasatospora</taxon>
    </lineage>
</organism>